<proteinExistence type="predicted"/>
<dbReference type="SUPFAM" id="SSF54427">
    <property type="entry name" value="NTF2-like"/>
    <property type="match status" value="1"/>
</dbReference>
<sequence>MYPTNNFQLRLDSFVQHYFNTFDNADARNNLLSLYRPESMLVWEGSQHQGAQNIISALTKPELKVVKTMINTNDATPSINGGVLVVVTGNLAIDNAFDKPLHFTATFSLQPIPGQPGGFFVYSHIFRLIL</sequence>
<evidence type="ECO:0000313" key="3">
    <source>
        <dbReference type="EMBL" id="KAJ5374760.1"/>
    </source>
</evidence>
<comment type="subcellular location">
    <subcellularLocation>
        <location evidence="1">Cytoplasm</location>
    </subcellularLocation>
    <subcellularLocation>
        <location evidence="1">Nucleus</location>
    </subcellularLocation>
</comment>
<name>A0A9W9SB43_9EURO</name>
<feature type="domain" description="NTF2" evidence="2">
    <location>
        <begin position="10"/>
        <end position="128"/>
    </location>
</feature>
<keyword evidence="4" id="KW-1185">Reference proteome</keyword>
<keyword evidence="1" id="KW-0539">Nucleus</keyword>
<dbReference type="GO" id="GO:0005634">
    <property type="term" value="C:nucleus"/>
    <property type="evidence" value="ECO:0007669"/>
    <property type="project" value="UniProtKB-SubCell"/>
</dbReference>
<dbReference type="GeneID" id="81463679"/>
<evidence type="ECO:0000259" key="2">
    <source>
        <dbReference type="PROSITE" id="PS50177"/>
    </source>
</evidence>
<reference evidence="3" key="2">
    <citation type="journal article" date="2023" name="IMA Fungus">
        <title>Comparative genomic study of the Penicillium genus elucidates a diverse pangenome and 15 lateral gene transfer events.</title>
        <authorList>
            <person name="Petersen C."/>
            <person name="Sorensen T."/>
            <person name="Nielsen M.R."/>
            <person name="Sondergaard T.E."/>
            <person name="Sorensen J.L."/>
            <person name="Fitzpatrick D.A."/>
            <person name="Frisvad J.C."/>
            <person name="Nielsen K.L."/>
        </authorList>
    </citation>
    <scope>NUCLEOTIDE SEQUENCE</scope>
    <source>
        <strain evidence="3">IBT 3081</strain>
    </source>
</reference>
<dbReference type="PROSITE" id="PS50177">
    <property type="entry name" value="NTF2_DOMAIN"/>
    <property type="match status" value="1"/>
</dbReference>
<organism evidence="3 4">
    <name type="scientific">Penicillium concentricum</name>
    <dbReference type="NCBI Taxonomy" id="293559"/>
    <lineage>
        <taxon>Eukaryota</taxon>
        <taxon>Fungi</taxon>
        <taxon>Dikarya</taxon>
        <taxon>Ascomycota</taxon>
        <taxon>Pezizomycotina</taxon>
        <taxon>Eurotiomycetes</taxon>
        <taxon>Eurotiomycetidae</taxon>
        <taxon>Eurotiales</taxon>
        <taxon>Aspergillaceae</taxon>
        <taxon>Penicillium</taxon>
    </lineage>
</organism>
<dbReference type="AlphaFoldDB" id="A0A9W9SB43"/>
<dbReference type="OrthoDB" id="6507044at2759"/>
<dbReference type="PANTHER" id="PTHR12612">
    <property type="entry name" value="NUCLEAR TRANSPORT FACTOR 2"/>
    <property type="match status" value="1"/>
</dbReference>
<keyword evidence="1" id="KW-0813">Transport</keyword>
<comment type="function">
    <text evidence="1">Has a role in nuclear-cytoplasmic transport of proteins and mRNAs.</text>
</comment>
<gene>
    <name evidence="3" type="ORF">N7517_006766</name>
</gene>
<accession>A0A9W9SB43</accession>
<dbReference type="InterPro" id="IPR018222">
    <property type="entry name" value="Nuclear_transport_factor_2_euk"/>
</dbReference>
<dbReference type="RefSeq" id="XP_056580746.1">
    <property type="nucleotide sequence ID" value="XM_056724496.1"/>
</dbReference>
<evidence type="ECO:0000256" key="1">
    <source>
        <dbReference type="RuleBase" id="RU369002"/>
    </source>
</evidence>
<dbReference type="EMBL" id="JAPZBT010000002">
    <property type="protein sequence ID" value="KAJ5374760.1"/>
    <property type="molecule type" value="Genomic_DNA"/>
</dbReference>
<dbReference type="Proteomes" id="UP001147752">
    <property type="component" value="Unassembled WGS sequence"/>
</dbReference>
<dbReference type="GO" id="GO:0005737">
    <property type="term" value="C:cytoplasm"/>
    <property type="evidence" value="ECO:0007669"/>
    <property type="project" value="UniProtKB-SubCell"/>
</dbReference>
<dbReference type="CDD" id="cd00780">
    <property type="entry name" value="NTF2"/>
    <property type="match status" value="1"/>
</dbReference>
<dbReference type="GO" id="GO:0051028">
    <property type="term" value="P:mRNA transport"/>
    <property type="evidence" value="ECO:0007669"/>
    <property type="project" value="UniProtKB-UniRule"/>
</dbReference>
<comment type="caution">
    <text evidence="3">The sequence shown here is derived from an EMBL/GenBank/DDBJ whole genome shotgun (WGS) entry which is preliminary data.</text>
</comment>
<dbReference type="InterPro" id="IPR045875">
    <property type="entry name" value="NTF2"/>
</dbReference>
<protein>
    <recommendedName>
        <fullName evidence="1">NTF2-related export protein</fullName>
    </recommendedName>
</protein>
<keyword evidence="1" id="KW-0963">Cytoplasm</keyword>
<keyword evidence="1" id="KW-0653">Protein transport</keyword>
<dbReference type="GO" id="GO:0006913">
    <property type="term" value="P:nucleocytoplasmic transport"/>
    <property type="evidence" value="ECO:0007669"/>
    <property type="project" value="UniProtKB-UniRule"/>
</dbReference>
<evidence type="ECO:0000313" key="4">
    <source>
        <dbReference type="Proteomes" id="UP001147752"/>
    </source>
</evidence>
<dbReference type="Pfam" id="PF02136">
    <property type="entry name" value="NTF2"/>
    <property type="match status" value="1"/>
</dbReference>
<reference evidence="3" key="1">
    <citation type="submission" date="2022-12" db="EMBL/GenBank/DDBJ databases">
        <authorList>
            <person name="Petersen C."/>
        </authorList>
    </citation>
    <scope>NUCLEOTIDE SEQUENCE</scope>
    <source>
        <strain evidence="3">IBT 3081</strain>
    </source>
</reference>
<dbReference type="Gene3D" id="3.10.450.50">
    <property type="match status" value="1"/>
</dbReference>
<dbReference type="GO" id="GO:0015031">
    <property type="term" value="P:protein transport"/>
    <property type="evidence" value="ECO:0007669"/>
    <property type="project" value="UniProtKB-KW"/>
</dbReference>
<dbReference type="InterPro" id="IPR002075">
    <property type="entry name" value="NTF2_dom"/>
</dbReference>
<dbReference type="InterPro" id="IPR032710">
    <property type="entry name" value="NTF2-like_dom_sf"/>
</dbReference>